<dbReference type="GO" id="GO:0006313">
    <property type="term" value="P:DNA transposition"/>
    <property type="evidence" value="ECO:0007669"/>
    <property type="project" value="InterPro"/>
</dbReference>
<comment type="caution">
    <text evidence="2">The sequence shown here is derived from an EMBL/GenBank/DDBJ whole genome shotgun (WGS) entry which is preliminary data.</text>
</comment>
<dbReference type="InterPro" id="IPR036515">
    <property type="entry name" value="Transposase_17_sf"/>
</dbReference>
<evidence type="ECO:0000313" key="2">
    <source>
        <dbReference type="EMBL" id="PWW10367.1"/>
    </source>
</evidence>
<feature type="domain" description="Transposase IS200-like" evidence="1">
    <location>
        <begin position="9"/>
        <end position="124"/>
    </location>
</feature>
<evidence type="ECO:0000259" key="1">
    <source>
        <dbReference type="SMART" id="SM01321"/>
    </source>
</evidence>
<accession>A0A317Q3B5</accession>
<dbReference type="GO" id="GO:0003677">
    <property type="term" value="F:DNA binding"/>
    <property type="evidence" value="ECO:0007669"/>
    <property type="project" value="InterPro"/>
</dbReference>
<name>A0A317Q3B5_9GAMM</name>
<reference evidence="2 3" key="1">
    <citation type="submission" date="2018-05" db="EMBL/GenBank/DDBJ databases">
        <title>Freshwater and sediment microbial communities from various areas in North America, analyzing microbe dynamics in response to fracking.</title>
        <authorList>
            <person name="Lamendella R."/>
        </authorList>
    </citation>
    <scope>NUCLEOTIDE SEQUENCE [LARGE SCALE GENOMIC DNA]</scope>
    <source>
        <strain evidence="2 3">125B1</strain>
    </source>
</reference>
<dbReference type="PANTHER" id="PTHR34322:SF2">
    <property type="entry name" value="TRANSPOSASE IS200-LIKE DOMAIN-CONTAINING PROTEIN"/>
    <property type="match status" value="1"/>
</dbReference>
<dbReference type="SUPFAM" id="SSF143422">
    <property type="entry name" value="Transposase IS200-like"/>
    <property type="match status" value="1"/>
</dbReference>
<dbReference type="EMBL" id="QGTT01000015">
    <property type="protein sequence ID" value="PWW10367.1"/>
    <property type="molecule type" value="Genomic_DNA"/>
</dbReference>
<dbReference type="SMART" id="SM01321">
    <property type="entry name" value="Y1_Tnp"/>
    <property type="match status" value="1"/>
</dbReference>
<dbReference type="OrthoDB" id="9814067at2"/>
<protein>
    <submittedName>
        <fullName evidence="2">Putative transposase</fullName>
    </submittedName>
</protein>
<dbReference type="RefSeq" id="WP_110076533.1">
    <property type="nucleotide sequence ID" value="NZ_QGTT01000015.1"/>
</dbReference>
<dbReference type="GO" id="GO:0004803">
    <property type="term" value="F:transposase activity"/>
    <property type="evidence" value="ECO:0007669"/>
    <property type="project" value="InterPro"/>
</dbReference>
<dbReference type="Gene3D" id="3.30.70.1290">
    <property type="entry name" value="Transposase IS200-like"/>
    <property type="match status" value="1"/>
</dbReference>
<dbReference type="Pfam" id="PF01797">
    <property type="entry name" value="Y1_Tnp"/>
    <property type="match status" value="1"/>
</dbReference>
<proteinExistence type="predicted"/>
<dbReference type="AlphaFoldDB" id="A0A317Q3B5"/>
<organism evidence="2 3">
    <name type="scientific">Pseudidiomarina maritima</name>
    <dbReference type="NCBI Taxonomy" id="519453"/>
    <lineage>
        <taxon>Bacteria</taxon>
        <taxon>Pseudomonadati</taxon>
        <taxon>Pseudomonadota</taxon>
        <taxon>Gammaproteobacteria</taxon>
        <taxon>Alteromonadales</taxon>
        <taxon>Idiomarinaceae</taxon>
        <taxon>Pseudidiomarina</taxon>
    </lineage>
</organism>
<sequence length="243" mass="28198">MSRRNRYRGAGITQHIYDRGNNKQIIFVDDIDRAAFMSSLFTRAADYEIALHAWVLMSNHFHILATPKHPGAISKFMQAVKSSYTQYFNSRHSRTGTLWEARFKQALSQDDNHILILYRYIELNPVRAGMVRGPRQYHWSSYHTNARLVPSENITPHPYYLLLGIDEFTRAQAYRNYVAGSFDKDKSQYEAEVAVLKTTAANLAVFGSEEFYKKLSAEIDYPITHFQRLTILAERYAAEEDEL</sequence>
<dbReference type="InterPro" id="IPR002686">
    <property type="entry name" value="Transposase_17"/>
</dbReference>
<keyword evidence="3" id="KW-1185">Reference proteome</keyword>
<dbReference type="PANTHER" id="PTHR34322">
    <property type="entry name" value="TRANSPOSASE, Y1_TNP DOMAIN-CONTAINING"/>
    <property type="match status" value="1"/>
</dbReference>
<gene>
    <name evidence="2" type="ORF">DET45_11544</name>
</gene>
<dbReference type="Proteomes" id="UP000246964">
    <property type="component" value="Unassembled WGS sequence"/>
</dbReference>
<evidence type="ECO:0000313" key="3">
    <source>
        <dbReference type="Proteomes" id="UP000246964"/>
    </source>
</evidence>